<comment type="caution">
    <text evidence="1">The sequence shown here is derived from an EMBL/GenBank/DDBJ whole genome shotgun (WGS) entry which is preliminary data.</text>
</comment>
<evidence type="ECO:0000313" key="1">
    <source>
        <dbReference type="EMBL" id="TGY96114.1"/>
    </source>
</evidence>
<gene>
    <name evidence="1" type="ORF">E5329_11655</name>
</gene>
<name>A0AC61RVX5_9FIRM</name>
<sequence>MKMSIKKKKLGGSDTKFAMFLLSPSILLLVMLIGYPLIYNIVISCQDVPLNPNLPSEFIGLQNYIEVFKDPEFYKSVFVTLSFTIVVTGISTVLGLILSVFLNRPFFGKKLVNSIIILSYVVPAVCLIFTWRYMFNNIYGIMNYFVIDVLGITDKAPLWFDQPASAFILVSIFAVWKFFPYAYLSFNAILQSMDNSLYEAADIDGATSWEKFKVITYPAIKPTLVTVVSLRTIWVFYIYTEVYLLTKQVNVLGVYLYDMAFATHDFGKAAAISIVLFAFIFALIMLIRKKVLKVEED</sequence>
<keyword evidence="2" id="KW-1185">Reference proteome</keyword>
<reference evidence="1" key="1">
    <citation type="submission" date="2019-04" db="EMBL/GenBank/DDBJ databases">
        <title>Microbes associate with the intestines of laboratory mice.</title>
        <authorList>
            <person name="Navarre W."/>
            <person name="Wong E."/>
            <person name="Huang K."/>
            <person name="Tropini C."/>
            <person name="Ng K."/>
            <person name="Yu B."/>
        </authorList>
    </citation>
    <scope>NUCLEOTIDE SEQUENCE</scope>
    <source>
        <strain evidence="1">NM01_1-7b</strain>
    </source>
</reference>
<evidence type="ECO:0000313" key="2">
    <source>
        <dbReference type="Proteomes" id="UP000304953"/>
    </source>
</evidence>
<organism evidence="1 2">
    <name type="scientific">Petralouisia muris</name>
    <dbReference type="NCBI Taxonomy" id="3032872"/>
    <lineage>
        <taxon>Bacteria</taxon>
        <taxon>Bacillati</taxon>
        <taxon>Bacillota</taxon>
        <taxon>Clostridia</taxon>
        <taxon>Lachnospirales</taxon>
        <taxon>Lachnospiraceae</taxon>
        <taxon>Petralouisia</taxon>
    </lineage>
</organism>
<accession>A0AC61RVX5</accession>
<protein>
    <submittedName>
        <fullName evidence="1">Sugar ABC transporter permease</fullName>
    </submittedName>
</protein>
<proteinExistence type="predicted"/>
<dbReference type="EMBL" id="SRYA01000020">
    <property type="protein sequence ID" value="TGY96114.1"/>
    <property type="molecule type" value="Genomic_DNA"/>
</dbReference>
<dbReference type="Proteomes" id="UP000304953">
    <property type="component" value="Unassembled WGS sequence"/>
</dbReference>